<dbReference type="AlphaFoldDB" id="A0A3B0VD90"/>
<accession>A0A3B0VD90</accession>
<dbReference type="InterPro" id="IPR006016">
    <property type="entry name" value="UspA"/>
</dbReference>
<reference evidence="3" key="1">
    <citation type="submission" date="2018-06" db="EMBL/GenBank/DDBJ databases">
        <authorList>
            <person name="Zhirakovskaya E."/>
        </authorList>
    </citation>
    <scope>NUCLEOTIDE SEQUENCE</scope>
</reference>
<dbReference type="Pfam" id="PF00582">
    <property type="entry name" value="Usp"/>
    <property type="match status" value="1"/>
</dbReference>
<evidence type="ECO:0000313" key="3">
    <source>
        <dbReference type="EMBL" id="VAW38680.1"/>
    </source>
</evidence>
<organism evidence="3">
    <name type="scientific">hydrothermal vent metagenome</name>
    <dbReference type="NCBI Taxonomy" id="652676"/>
    <lineage>
        <taxon>unclassified sequences</taxon>
        <taxon>metagenomes</taxon>
        <taxon>ecological metagenomes</taxon>
    </lineage>
</organism>
<proteinExistence type="inferred from homology"/>
<dbReference type="PANTHER" id="PTHR46268:SF6">
    <property type="entry name" value="UNIVERSAL STRESS PROTEIN UP12"/>
    <property type="match status" value="1"/>
</dbReference>
<dbReference type="EMBL" id="UOEX01000258">
    <property type="protein sequence ID" value="VAW38680.1"/>
    <property type="molecule type" value="Genomic_DNA"/>
</dbReference>
<feature type="domain" description="UspA" evidence="2">
    <location>
        <begin position="10"/>
        <end position="145"/>
    </location>
</feature>
<dbReference type="InterPro" id="IPR014729">
    <property type="entry name" value="Rossmann-like_a/b/a_fold"/>
</dbReference>
<dbReference type="PANTHER" id="PTHR46268">
    <property type="entry name" value="STRESS RESPONSE PROTEIN NHAX"/>
    <property type="match status" value="1"/>
</dbReference>
<sequence>MAEIIQDIQHKVLAAVDGSIHSFNALRYLSYLFTDLENINVHLLCVVPAGSARLGMEWVDERDQMTMVSTQVRAKLSAARRFMEEAVLQLGRRGIAPAQVTTSVKLSRSSVAADILTEANKGLYDALLIGRRGIGRIEELFMGSSLSGSMAERCYKIPLWIVDGKVNSRRFLLPVDSSFNSLKAADHLGFMLAHNPYAEVSLLHLSSMVGGNTAADLESLSKMWGHDWCERHLNHPDAIYHAPEQMLIDRGLNPERIYRLDRAVCLQPHTHIIRQSSKSNCGTIVIGRRPKGEKKGIFKGVSDSVLDMAKHMAIWVIG</sequence>
<evidence type="ECO:0000256" key="1">
    <source>
        <dbReference type="ARBA" id="ARBA00008791"/>
    </source>
</evidence>
<dbReference type="CDD" id="cd00293">
    <property type="entry name" value="USP-like"/>
    <property type="match status" value="2"/>
</dbReference>
<protein>
    <recommendedName>
        <fullName evidence="2">UspA domain-containing protein</fullName>
    </recommendedName>
</protein>
<comment type="similarity">
    <text evidence="1">Belongs to the universal stress protein A family.</text>
</comment>
<gene>
    <name evidence="3" type="ORF">MNBD_DELTA03-24</name>
</gene>
<dbReference type="Gene3D" id="3.40.50.620">
    <property type="entry name" value="HUPs"/>
    <property type="match status" value="2"/>
</dbReference>
<evidence type="ECO:0000259" key="2">
    <source>
        <dbReference type="Pfam" id="PF00582"/>
    </source>
</evidence>
<dbReference type="SUPFAM" id="SSF52402">
    <property type="entry name" value="Adenine nucleotide alpha hydrolases-like"/>
    <property type="match status" value="2"/>
</dbReference>
<name>A0A3B0VD90_9ZZZZ</name>